<sequence>MHTPPWRPASILDEWVRRQARPVSIKQLEVFGRHLTESRIIDSAKYVQTELPTRLAHRIRDMQTLPYVVVANPHISQVYELYYKAFEAIRGIGEIKNLNDNQRLCKKISETLHEHLTVIPKLTMGILECRDLMRPEDMDSFMNTILPNLSSFNCSTSSCSEP</sequence>
<accession>A0A0B1PCP8</accession>
<evidence type="ECO:0000256" key="3">
    <source>
        <dbReference type="ARBA" id="ARBA00022777"/>
    </source>
</evidence>
<keyword evidence="8" id="KW-1185">Reference proteome</keyword>
<dbReference type="PANTHER" id="PTHR11947">
    <property type="entry name" value="PYRUVATE DEHYDROGENASE KINASE"/>
    <property type="match status" value="1"/>
</dbReference>
<dbReference type="Pfam" id="PF10436">
    <property type="entry name" value="BCDHK_Adom3"/>
    <property type="match status" value="1"/>
</dbReference>
<protein>
    <recommendedName>
        <fullName evidence="5">Protein-serine/threonine kinase</fullName>
        <ecNumber evidence="5">2.7.11.-</ecNumber>
    </recommendedName>
</protein>
<keyword evidence="7" id="KW-0670">Pyruvate</keyword>
<dbReference type="GO" id="GO:0010906">
    <property type="term" value="P:regulation of glucose metabolic process"/>
    <property type="evidence" value="ECO:0007669"/>
    <property type="project" value="TreeGrafter"/>
</dbReference>
<keyword evidence="4 5" id="KW-0067">ATP-binding</keyword>
<dbReference type="SUPFAM" id="SSF69012">
    <property type="entry name" value="alpha-ketoacid dehydrogenase kinase, N-terminal domain"/>
    <property type="match status" value="1"/>
</dbReference>
<dbReference type="Proteomes" id="UP000030854">
    <property type="component" value="Unassembled WGS sequence"/>
</dbReference>
<feature type="domain" description="Branched-chain alpha-ketoacid dehydrogenase kinase/Pyruvate dehydrogenase kinase N-terminal" evidence="6">
    <location>
        <begin position="22"/>
        <end position="146"/>
    </location>
</feature>
<keyword evidence="3 5" id="KW-0418">Kinase</keyword>
<dbReference type="InterPro" id="IPR018955">
    <property type="entry name" value="BCDHK/PDK_N"/>
</dbReference>
<dbReference type="GO" id="GO:0005759">
    <property type="term" value="C:mitochondrial matrix"/>
    <property type="evidence" value="ECO:0007669"/>
    <property type="project" value="UniProtKB-SubCell"/>
</dbReference>
<evidence type="ECO:0000259" key="6">
    <source>
        <dbReference type="Pfam" id="PF10436"/>
    </source>
</evidence>
<evidence type="ECO:0000256" key="1">
    <source>
        <dbReference type="ARBA" id="ARBA00022679"/>
    </source>
</evidence>
<evidence type="ECO:0000256" key="2">
    <source>
        <dbReference type="ARBA" id="ARBA00022741"/>
    </source>
</evidence>
<evidence type="ECO:0000256" key="5">
    <source>
        <dbReference type="RuleBase" id="RU366032"/>
    </source>
</evidence>
<dbReference type="InterPro" id="IPR039028">
    <property type="entry name" value="BCKD/PDK"/>
</dbReference>
<dbReference type="STRING" id="52586.A0A0B1PCP8"/>
<comment type="similarity">
    <text evidence="5">Belongs to the PDK/BCKDK protein kinase family.</text>
</comment>
<dbReference type="PANTHER" id="PTHR11947:SF25">
    <property type="entry name" value="[PYRUVATE DEHYDROGENASE (ACETYL-TRANSFERRING)] KINASE 2, MITOCHONDRIAL"/>
    <property type="match status" value="1"/>
</dbReference>
<comment type="subcellular location">
    <subcellularLocation>
        <location evidence="5">Mitochondrion matrix</location>
    </subcellularLocation>
</comment>
<gene>
    <name evidence="7" type="ORF">EV44_g5043</name>
</gene>
<keyword evidence="1 5" id="KW-0808">Transferase</keyword>
<dbReference type="EC" id="2.7.11.-" evidence="5"/>
<keyword evidence="2 5" id="KW-0547">Nucleotide-binding</keyword>
<dbReference type="Gene3D" id="1.20.140.20">
    <property type="entry name" value="Alpha-ketoacid/pyruvate dehydrogenase kinase, N-terminal domain"/>
    <property type="match status" value="1"/>
</dbReference>
<organism evidence="7 8">
    <name type="scientific">Uncinula necator</name>
    <name type="common">Grape powdery mildew</name>
    <dbReference type="NCBI Taxonomy" id="52586"/>
    <lineage>
        <taxon>Eukaryota</taxon>
        <taxon>Fungi</taxon>
        <taxon>Dikarya</taxon>
        <taxon>Ascomycota</taxon>
        <taxon>Pezizomycotina</taxon>
        <taxon>Leotiomycetes</taxon>
        <taxon>Erysiphales</taxon>
        <taxon>Erysiphaceae</taxon>
        <taxon>Erysiphe</taxon>
    </lineage>
</organism>
<proteinExistence type="inferred from homology"/>
<dbReference type="InterPro" id="IPR036784">
    <property type="entry name" value="AK/P_DHK_N_sf"/>
</dbReference>
<dbReference type="GO" id="GO:0005524">
    <property type="term" value="F:ATP binding"/>
    <property type="evidence" value="ECO:0007669"/>
    <property type="project" value="UniProtKB-UniRule"/>
</dbReference>
<evidence type="ECO:0000256" key="4">
    <source>
        <dbReference type="ARBA" id="ARBA00022840"/>
    </source>
</evidence>
<dbReference type="HOGENOM" id="CLU_1636668_0_0_1"/>
<reference evidence="7 8" key="1">
    <citation type="journal article" date="2014" name="BMC Genomics">
        <title>Adaptive genomic structural variation in the grape powdery mildew pathogen, Erysiphe necator.</title>
        <authorList>
            <person name="Jones L."/>
            <person name="Riaz S."/>
            <person name="Morales-Cruz A."/>
            <person name="Amrine K.C."/>
            <person name="McGuire B."/>
            <person name="Gubler W.D."/>
            <person name="Walker M.A."/>
            <person name="Cantu D."/>
        </authorList>
    </citation>
    <scope>NUCLEOTIDE SEQUENCE [LARGE SCALE GENOMIC DNA]</scope>
    <source>
        <strain evidence="8">c</strain>
    </source>
</reference>
<dbReference type="AlphaFoldDB" id="A0A0B1PCP8"/>
<name>A0A0B1PCP8_UNCNE</name>
<keyword evidence="5" id="KW-0496">Mitochondrion</keyword>
<comment type="caution">
    <text evidence="7">The sequence shown here is derived from an EMBL/GenBank/DDBJ whole genome shotgun (WGS) entry which is preliminary data.</text>
</comment>
<dbReference type="EMBL" id="JNVN01000877">
    <property type="protein sequence ID" value="KHJ34424.1"/>
    <property type="molecule type" value="Genomic_DNA"/>
</dbReference>
<evidence type="ECO:0000313" key="8">
    <source>
        <dbReference type="Proteomes" id="UP000030854"/>
    </source>
</evidence>
<evidence type="ECO:0000313" key="7">
    <source>
        <dbReference type="EMBL" id="KHJ34424.1"/>
    </source>
</evidence>
<dbReference type="OMA" id="NDAFCEV"/>
<dbReference type="GO" id="GO:0004740">
    <property type="term" value="F:pyruvate dehydrogenase (acetyl-transferring) kinase activity"/>
    <property type="evidence" value="ECO:0007669"/>
    <property type="project" value="TreeGrafter"/>
</dbReference>